<dbReference type="EMBL" id="LN681225">
    <property type="protein sequence ID" value="CEK10063.1"/>
    <property type="molecule type" value="Genomic_DNA"/>
</dbReference>
<dbReference type="CDD" id="cd03221">
    <property type="entry name" value="ABCF_EF-3"/>
    <property type="match status" value="2"/>
</dbReference>
<evidence type="ECO:0000256" key="2">
    <source>
        <dbReference type="ARBA" id="ARBA00022741"/>
    </source>
</evidence>
<protein>
    <recommendedName>
        <fullName evidence="5">Probable ATP-binding protein YheS</fullName>
    </recommendedName>
</protein>
<dbReference type="InterPro" id="IPR003439">
    <property type="entry name" value="ABC_transporter-like_ATP-bd"/>
</dbReference>
<dbReference type="InterPro" id="IPR027417">
    <property type="entry name" value="P-loop_NTPase"/>
</dbReference>
<evidence type="ECO:0000313" key="8">
    <source>
        <dbReference type="EMBL" id="CEK10063.1"/>
    </source>
</evidence>
<keyword evidence="9" id="KW-1185">Reference proteome</keyword>
<gene>
    <name evidence="8" type="ORF">LHA_1002</name>
</gene>
<dbReference type="Proteomes" id="UP000032803">
    <property type="component" value="Chromosome I"/>
</dbReference>
<keyword evidence="6" id="KW-0175">Coiled coil</keyword>
<sequence length="614" mass="69638">MLTLRQITLSRGNKILLENASVALHEKQKIGLVGHNGCGKSSLFALILGDLIADTGECLINPQLRISHLSQQLPDSDDPALDFVLAGDEEYLNLQKRLALAEKKEDHSEVLLCHELLTQTAGYSKPAKAAAIMAGLGFKTEEQKKSVNSFSGGWRMRLSLARCLMKPADLLLLDEPTNHLDMEAIFWLEKWLKQCPSSILLISHDREFLDTFVTHILHIEQQSMSLYSGNYSRFEQTRAQQMALQQMMYEKQQQKISHMMAYVNRFRAKASKAKQAQSRLNAIEKMDVVAQAQVDSPFSFNFYPCQKAGNPLLRCEQVNAGYSDDALILRKLNLVLNPGDRIALLGPNGEGKSTLIKTLTGSLPPLAGDIYRSPHLQIGYYAQHQLDELDNNLSPLATIQALSPDAKEQTIRDYLGGFNFVGDMAVKSIQHFSGGEKARLALAKLVWQKPNLLLLDEPTNHLDLGMRAAIEIALQSYEGALILISHDRHLLRTTVDDFYLVYHKHVQAFKGDLDDYHNWLQTRETVKDTASTSNNNQYREKKSLQNRMKKLEQMVEQFNDKLVQLEHKLSDLSLYEEGQQQQLQVLLSQQKRLQQELLTTEEEWLNVISELEQF</sequence>
<dbReference type="RefSeq" id="WP_045105499.1">
    <property type="nucleotide sequence ID" value="NZ_LN681225.1"/>
</dbReference>
<keyword evidence="1" id="KW-0677">Repeat</keyword>
<feature type="coiled-coil region" evidence="6">
    <location>
        <begin position="534"/>
        <end position="603"/>
    </location>
</feature>
<dbReference type="PROSITE" id="PS50893">
    <property type="entry name" value="ABC_TRANSPORTER_2"/>
    <property type="match status" value="2"/>
</dbReference>
<organism evidence="8 9">
    <name type="scientific">Legionella hackeliae</name>
    <dbReference type="NCBI Taxonomy" id="449"/>
    <lineage>
        <taxon>Bacteria</taxon>
        <taxon>Pseudomonadati</taxon>
        <taxon>Pseudomonadota</taxon>
        <taxon>Gammaproteobacteria</taxon>
        <taxon>Legionellales</taxon>
        <taxon>Legionellaceae</taxon>
        <taxon>Legionella</taxon>
    </lineage>
</organism>
<reference evidence="9" key="1">
    <citation type="submission" date="2014-09" db="EMBL/GenBank/DDBJ databases">
        <authorList>
            <person name="Gomez-Valero L."/>
        </authorList>
    </citation>
    <scope>NUCLEOTIDE SEQUENCE [LARGE SCALE GENOMIC DNA]</scope>
    <source>
        <strain evidence="9">ATCC35250</strain>
    </source>
</reference>
<dbReference type="InterPro" id="IPR032781">
    <property type="entry name" value="ABC_tran_Xtn"/>
</dbReference>
<dbReference type="AlphaFoldDB" id="A0A0A8UMV0"/>
<dbReference type="PANTHER" id="PTHR19211:SF14">
    <property type="entry name" value="ATP-BINDING CASSETTE SUB-FAMILY F MEMBER 1"/>
    <property type="match status" value="1"/>
</dbReference>
<dbReference type="PATRIC" id="fig|449.7.peg.3081"/>
<dbReference type="OrthoDB" id="9808609at2"/>
<evidence type="ECO:0000256" key="6">
    <source>
        <dbReference type="SAM" id="Coils"/>
    </source>
</evidence>
<dbReference type="Pfam" id="PF12848">
    <property type="entry name" value="ABC_tran_Xtn"/>
    <property type="match status" value="1"/>
</dbReference>
<dbReference type="STRING" id="449.LHA_1002"/>
<evidence type="ECO:0000256" key="3">
    <source>
        <dbReference type="ARBA" id="ARBA00022840"/>
    </source>
</evidence>
<keyword evidence="3 8" id="KW-0067">ATP-binding</keyword>
<feature type="domain" description="ABC transporter" evidence="7">
    <location>
        <begin position="313"/>
        <end position="529"/>
    </location>
</feature>
<dbReference type="Pfam" id="PF00005">
    <property type="entry name" value="ABC_tran"/>
    <property type="match status" value="2"/>
</dbReference>
<dbReference type="InterPro" id="IPR017871">
    <property type="entry name" value="ABC_transporter-like_CS"/>
</dbReference>
<evidence type="ECO:0000256" key="5">
    <source>
        <dbReference type="ARBA" id="ARBA00069073"/>
    </source>
</evidence>
<dbReference type="Gene3D" id="3.40.50.300">
    <property type="entry name" value="P-loop containing nucleotide triphosphate hydrolases"/>
    <property type="match status" value="2"/>
</dbReference>
<dbReference type="KEGG" id="lha:LHA_1002"/>
<dbReference type="GO" id="GO:0016887">
    <property type="term" value="F:ATP hydrolysis activity"/>
    <property type="evidence" value="ECO:0007669"/>
    <property type="project" value="InterPro"/>
</dbReference>
<dbReference type="SUPFAM" id="SSF52540">
    <property type="entry name" value="P-loop containing nucleoside triphosphate hydrolases"/>
    <property type="match status" value="2"/>
</dbReference>
<comment type="similarity">
    <text evidence="4">Belongs to the ABC transporter superfamily. ABCF family. YheS subfamily.</text>
</comment>
<name>A0A0A8UMV0_LEGHA</name>
<evidence type="ECO:0000256" key="4">
    <source>
        <dbReference type="ARBA" id="ARBA00061571"/>
    </source>
</evidence>
<feature type="domain" description="ABC transporter" evidence="7">
    <location>
        <begin position="2"/>
        <end position="246"/>
    </location>
</feature>
<accession>A0A0A8UMV0</accession>
<keyword evidence="2" id="KW-0547">Nucleotide-binding</keyword>
<dbReference type="FunFam" id="3.40.50.300:FF:000011">
    <property type="entry name" value="Putative ABC transporter ATP-binding component"/>
    <property type="match status" value="1"/>
</dbReference>
<evidence type="ECO:0000256" key="1">
    <source>
        <dbReference type="ARBA" id="ARBA00022737"/>
    </source>
</evidence>
<evidence type="ECO:0000259" key="7">
    <source>
        <dbReference type="PROSITE" id="PS50893"/>
    </source>
</evidence>
<dbReference type="InterPro" id="IPR003593">
    <property type="entry name" value="AAA+_ATPase"/>
</dbReference>
<dbReference type="GO" id="GO:0005524">
    <property type="term" value="F:ATP binding"/>
    <property type="evidence" value="ECO:0007669"/>
    <property type="project" value="UniProtKB-KW"/>
</dbReference>
<dbReference type="PROSITE" id="PS00211">
    <property type="entry name" value="ABC_TRANSPORTER_1"/>
    <property type="match status" value="2"/>
</dbReference>
<dbReference type="PANTHER" id="PTHR19211">
    <property type="entry name" value="ATP-BINDING TRANSPORT PROTEIN-RELATED"/>
    <property type="match status" value="1"/>
</dbReference>
<dbReference type="FunFam" id="3.40.50.300:FF:002053">
    <property type="entry name" value="ABC transporter ATP-binding protein"/>
    <property type="match status" value="1"/>
</dbReference>
<dbReference type="SMART" id="SM00382">
    <property type="entry name" value="AAA"/>
    <property type="match status" value="2"/>
</dbReference>
<dbReference type="HOGENOM" id="CLU_000604_36_0_6"/>
<proteinExistence type="inferred from homology"/>
<evidence type="ECO:0000313" key="9">
    <source>
        <dbReference type="Proteomes" id="UP000032803"/>
    </source>
</evidence>
<dbReference type="InterPro" id="IPR050611">
    <property type="entry name" value="ABCF"/>
</dbReference>